<accession>A0ACB5T8V0</accession>
<reference evidence="1" key="1">
    <citation type="submission" date="2023-04" db="EMBL/GenBank/DDBJ databases">
        <title>Ambrosiozyma monospora NBRC 10751.</title>
        <authorList>
            <person name="Ichikawa N."/>
            <person name="Sato H."/>
            <person name="Tonouchi N."/>
        </authorList>
    </citation>
    <scope>NUCLEOTIDE SEQUENCE</scope>
    <source>
        <strain evidence="1">NBRC 10751</strain>
    </source>
</reference>
<name>A0ACB5T8V0_AMBMO</name>
<organism evidence="1 2">
    <name type="scientific">Ambrosiozyma monospora</name>
    <name type="common">Yeast</name>
    <name type="synonym">Endomycopsis monosporus</name>
    <dbReference type="NCBI Taxonomy" id="43982"/>
    <lineage>
        <taxon>Eukaryota</taxon>
        <taxon>Fungi</taxon>
        <taxon>Dikarya</taxon>
        <taxon>Ascomycota</taxon>
        <taxon>Saccharomycotina</taxon>
        <taxon>Pichiomycetes</taxon>
        <taxon>Pichiales</taxon>
        <taxon>Pichiaceae</taxon>
        <taxon>Ambrosiozyma</taxon>
    </lineage>
</organism>
<comment type="caution">
    <text evidence="1">The sequence shown here is derived from an EMBL/GenBank/DDBJ whole genome shotgun (WGS) entry which is preliminary data.</text>
</comment>
<evidence type="ECO:0000313" key="1">
    <source>
        <dbReference type="EMBL" id="GME83881.1"/>
    </source>
</evidence>
<keyword evidence="2" id="KW-1185">Reference proteome</keyword>
<protein>
    <submittedName>
        <fullName evidence="1">Unnamed protein product</fullName>
    </submittedName>
</protein>
<dbReference type="EMBL" id="BSXS01005063">
    <property type="protein sequence ID" value="GME83881.1"/>
    <property type="molecule type" value="Genomic_DNA"/>
</dbReference>
<gene>
    <name evidence="1" type="ORF">Amon02_000647100</name>
</gene>
<proteinExistence type="predicted"/>
<dbReference type="Proteomes" id="UP001165064">
    <property type="component" value="Unassembled WGS sequence"/>
</dbReference>
<evidence type="ECO:0000313" key="2">
    <source>
        <dbReference type="Proteomes" id="UP001165064"/>
    </source>
</evidence>
<sequence length="255" mass="28295">MKTSGYSLRDQVQAFPVFQFTIISAVAISQEIADHSYKIYLWHKIKSLHEVMDHSGVVGYIGYLAAATYLPRIVSYLLWSRLSDRIGRKPILILGCLILSLSGIIYAFGKPFGWLIISKLLVGCFDVNEGVIRTVFGELSHGSDAHKVIMFSMIPIAQGLGLIFGPMVGGLITEWSGPPAADAPPETNFFKIYLFAKPNFVNAGILTFSAALVFFFFEETNMNSSNSRTDIGLLIGDKIRELLHLAQILKLTTWK</sequence>